<dbReference type="AlphaFoldDB" id="A0AAF0UAF5"/>
<protein>
    <recommendedName>
        <fullName evidence="3">DUF1985 domain-containing protein</fullName>
    </recommendedName>
</protein>
<name>A0AAF0UAF5_SOLVR</name>
<feature type="compositionally biased region" description="Basic and acidic residues" evidence="2">
    <location>
        <begin position="119"/>
        <end position="136"/>
    </location>
</feature>
<dbReference type="PANTHER" id="PTHR48449:SF1">
    <property type="entry name" value="DUF1985 DOMAIN-CONTAINING PROTEIN"/>
    <property type="match status" value="1"/>
</dbReference>
<dbReference type="EMBL" id="CP133619">
    <property type="protein sequence ID" value="WMV42445.1"/>
    <property type="molecule type" value="Genomic_DNA"/>
</dbReference>
<evidence type="ECO:0000259" key="3">
    <source>
        <dbReference type="Pfam" id="PF09331"/>
    </source>
</evidence>
<feature type="region of interest" description="Disordered" evidence="2">
    <location>
        <begin position="105"/>
        <end position="136"/>
    </location>
</feature>
<evidence type="ECO:0000256" key="2">
    <source>
        <dbReference type="SAM" id="MobiDB-lite"/>
    </source>
</evidence>
<gene>
    <name evidence="4" type="ORF">MTR67_035830</name>
</gene>
<reference evidence="4" key="1">
    <citation type="submission" date="2023-08" db="EMBL/GenBank/DDBJ databases">
        <title>A de novo genome assembly of Solanum verrucosum Schlechtendal, a Mexican diploid species geographically isolated from the other diploid A-genome species in potato relatives.</title>
        <authorList>
            <person name="Hosaka K."/>
        </authorList>
    </citation>
    <scope>NUCLEOTIDE SEQUENCE</scope>
    <source>
        <tissue evidence="4">Young leaves</tissue>
    </source>
</reference>
<feature type="region of interest" description="Disordered" evidence="2">
    <location>
        <begin position="603"/>
        <end position="628"/>
    </location>
</feature>
<keyword evidence="1" id="KW-0175">Coiled coil</keyword>
<proteinExistence type="predicted"/>
<evidence type="ECO:0000256" key="1">
    <source>
        <dbReference type="SAM" id="Coils"/>
    </source>
</evidence>
<evidence type="ECO:0000313" key="4">
    <source>
        <dbReference type="EMBL" id="WMV42445.1"/>
    </source>
</evidence>
<feature type="domain" description="DUF1985" evidence="3">
    <location>
        <begin position="204"/>
        <end position="313"/>
    </location>
</feature>
<organism evidence="4 5">
    <name type="scientific">Solanum verrucosum</name>
    <dbReference type="NCBI Taxonomy" id="315347"/>
    <lineage>
        <taxon>Eukaryota</taxon>
        <taxon>Viridiplantae</taxon>
        <taxon>Streptophyta</taxon>
        <taxon>Embryophyta</taxon>
        <taxon>Tracheophyta</taxon>
        <taxon>Spermatophyta</taxon>
        <taxon>Magnoliopsida</taxon>
        <taxon>eudicotyledons</taxon>
        <taxon>Gunneridae</taxon>
        <taxon>Pentapetalae</taxon>
        <taxon>asterids</taxon>
        <taxon>lamiids</taxon>
        <taxon>Solanales</taxon>
        <taxon>Solanaceae</taxon>
        <taxon>Solanoideae</taxon>
        <taxon>Solaneae</taxon>
        <taxon>Solanum</taxon>
    </lineage>
</organism>
<feature type="coiled-coil region" evidence="1">
    <location>
        <begin position="521"/>
        <end position="555"/>
    </location>
</feature>
<feature type="compositionally biased region" description="Basic and acidic residues" evidence="2">
    <location>
        <begin position="603"/>
        <end position="613"/>
    </location>
</feature>
<dbReference type="Pfam" id="PF09331">
    <property type="entry name" value="DUF1985"/>
    <property type="match status" value="1"/>
</dbReference>
<dbReference type="PANTHER" id="PTHR48449">
    <property type="entry name" value="DUF1985 DOMAIN-CONTAINING PROTEIN"/>
    <property type="match status" value="1"/>
</dbReference>
<keyword evidence="5" id="KW-1185">Reference proteome</keyword>
<accession>A0AAF0UAF5</accession>
<sequence>MAAARRVVPCEFNLDRPKLIIWGPFLSSLQQPVSREGRHCCENIVGDFQYLRLGLLRHSRLLPQDCASMTPRKKRTIPIKTYERRIRTQRQREELENTNLKKSIEEEGEHEIDVSSTNVERDNRAVKEEQNDIAIPEKETSPIVELSPLSPSPDNFIVKSIRYANYNLESMIDKYPNLRGSLTVKSELRKFSKFRTILEEQKLEFAIITGLNCHNEDVYDVENMSTKTKMRRKEILEVVGRSCKRNELIEHLQTKNLSKDVKKSLCLLYFLHSFLCPKDVNTNIPKKWILLSADRKAFSAYPWGHISYDITIKHLLKAVKTIDGKTTNLYGFPWAFMCWAFEVVPFLQKKYKVFSKQVSSPRIFRWLLATNSELVDINELFDPPQDSIVHPWIIPTSSEMEMEFFTKFVPKKLTKDDKIEKLEIDLNGVVAIKRDIIIDEHNLDVGGGGASSPIFERVFSGVGDGGGGEFTPNVDRCTDGVDFERGGDFGDISGGFGVGTSSPIDENVPCLQETPSTKETIDLLNVRVESLEKTIVTMNAKIESLEKAIVTMKSKRGIRPSSKISHPYTPDYVKRTKRQISKALSSARKKKKGKVNETIIEKELVSGDSKDEGADIADEEADSNSKRS</sequence>
<evidence type="ECO:0000313" key="5">
    <source>
        <dbReference type="Proteomes" id="UP001234989"/>
    </source>
</evidence>
<dbReference type="Proteomes" id="UP001234989">
    <property type="component" value="Chromosome 8"/>
</dbReference>
<dbReference type="InterPro" id="IPR015410">
    <property type="entry name" value="DUF1985"/>
</dbReference>